<name>A0A1G5J7P9_9BACT</name>
<proteinExistence type="predicted"/>
<accession>A0A1G5J7P9</accession>
<dbReference type="SUPFAM" id="SSF47598">
    <property type="entry name" value="Ribbon-helix-helix"/>
    <property type="match status" value="1"/>
</dbReference>
<dbReference type="InterPro" id="IPR013321">
    <property type="entry name" value="Arc_rbn_hlx_hlx"/>
</dbReference>
<dbReference type="RefSeq" id="WP_092215027.1">
    <property type="nucleotide sequence ID" value="NZ_FMUX01000026.1"/>
</dbReference>
<dbReference type="Pfam" id="PF07878">
    <property type="entry name" value="RHH_5"/>
    <property type="match status" value="1"/>
</dbReference>
<evidence type="ECO:0000313" key="3">
    <source>
        <dbReference type="Proteomes" id="UP000198870"/>
    </source>
</evidence>
<dbReference type="InterPro" id="IPR012869">
    <property type="entry name" value="RHH_5"/>
</dbReference>
<evidence type="ECO:0000313" key="2">
    <source>
        <dbReference type="EMBL" id="SCY84385.1"/>
    </source>
</evidence>
<dbReference type="GO" id="GO:0006355">
    <property type="term" value="P:regulation of DNA-templated transcription"/>
    <property type="evidence" value="ECO:0007669"/>
    <property type="project" value="InterPro"/>
</dbReference>
<sequence>MDKMEKTTHIHIRCTRDLKEQLAKIAEEQERTLSGQVVYFLKKSIKQHQGSGSG</sequence>
<dbReference type="STRING" id="419481.SAMN05216233_12614"/>
<reference evidence="2 3" key="1">
    <citation type="submission" date="2016-10" db="EMBL/GenBank/DDBJ databases">
        <authorList>
            <person name="de Groot N.N."/>
        </authorList>
    </citation>
    <scope>NUCLEOTIDE SEQUENCE [LARGE SCALE GENOMIC DNA]</scope>
    <source>
        <strain evidence="2 3">AA1</strain>
    </source>
</reference>
<feature type="domain" description="CopG-like ribbon-helix-helix" evidence="1">
    <location>
        <begin position="17"/>
        <end position="49"/>
    </location>
</feature>
<keyword evidence="3" id="KW-1185">Reference proteome</keyword>
<dbReference type="Proteomes" id="UP000198870">
    <property type="component" value="Unassembled WGS sequence"/>
</dbReference>
<organism evidence="2 3">
    <name type="scientific">Desulfoluna spongiiphila</name>
    <dbReference type="NCBI Taxonomy" id="419481"/>
    <lineage>
        <taxon>Bacteria</taxon>
        <taxon>Pseudomonadati</taxon>
        <taxon>Thermodesulfobacteriota</taxon>
        <taxon>Desulfobacteria</taxon>
        <taxon>Desulfobacterales</taxon>
        <taxon>Desulfolunaceae</taxon>
        <taxon>Desulfoluna</taxon>
    </lineage>
</organism>
<dbReference type="Gene3D" id="1.10.1220.10">
    <property type="entry name" value="Met repressor-like"/>
    <property type="match status" value="1"/>
</dbReference>
<protein>
    <submittedName>
        <fullName evidence="2">CopG-like RHH_1 or ribbon-helix-helix domain-containing protein, RHH_5</fullName>
    </submittedName>
</protein>
<evidence type="ECO:0000259" key="1">
    <source>
        <dbReference type="Pfam" id="PF07878"/>
    </source>
</evidence>
<dbReference type="InterPro" id="IPR010985">
    <property type="entry name" value="Ribbon_hlx_hlx"/>
</dbReference>
<dbReference type="EMBL" id="FMUX01000026">
    <property type="protein sequence ID" value="SCY84385.1"/>
    <property type="molecule type" value="Genomic_DNA"/>
</dbReference>
<dbReference type="AlphaFoldDB" id="A0A1G5J7P9"/>
<gene>
    <name evidence="2" type="ORF">SAMN05216233_12614</name>
</gene>